<dbReference type="GeneTree" id="ENSGT00950000183007"/>
<sequence>MEALKAAVWKGNLTEAAAKAKEALVRADKIPLNIAVTGVAGSGKSSFVNAIRGLGDTDYSSAAIGITETTMESTAYPHPRYPDVIFCDLPGIGTPAFKSDTYLEQVTFSHYDFFIIISSPRLTCHDISLAQEIQRLGKKFYFVHSKVDLDLTNEKQNGDKEGTLKWRNCIKDLKEAGVASTQVFLISKWDLGKYDFPKLQKVLVDELPSHKRHACLQSLSNIVKETLKKKKEQLQTQIWLKSLASCGVAAIPIPGLSIVCDVAMLMTSLKEYCRNFGLDENSLAALARQANKPIAELKAVIKSPLPEQRKRNFNKERTLQEIREDCKENLRKAGETSLWVFLLCSWELTEYDFQLLQETLENELDDQKRHIFILVMPNISAKILEKKKAELQEHIWEVALLSCAIGVLPVPGLSLICDVAILVFHMKRYCLAFGLDEESLTRLAKQIDKPVAELKSAIRNSPLASAITKEFILSLLSRSLCGALMVVELILNFVPGLGSLAGGGISFATTYYMLQSFLDDTAEDAQNILTKALEPRAEESIKQHQDRLYMPIENQTHLSQPCQNL</sequence>
<organism evidence="6 7">
    <name type="scientific">Gopherus evgoodei</name>
    <name type="common">Goodes thornscrub tortoise</name>
    <dbReference type="NCBI Taxonomy" id="1825980"/>
    <lineage>
        <taxon>Eukaryota</taxon>
        <taxon>Metazoa</taxon>
        <taxon>Chordata</taxon>
        <taxon>Craniata</taxon>
        <taxon>Vertebrata</taxon>
        <taxon>Euteleostomi</taxon>
        <taxon>Archelosauria</taxon>
        <taxon>Testudinata</taxon>
        <taxon>Testudines</taxon>
        <taxon>Cryptodira</taxon>
        <taxon>Durocryptodira</taxon>
        <taxon>Testudinoidea</taxon>
        <taxon>Testudinidae</taxon>
        <taxon>Gopherus</taxon>
    </lineage>
</organism>
<dbReference type="PANTHER" id="PTHR32341">
    <property type="entry name" value="INTERFERON-INDUCIBLE GTPASE"/>
    <property type="match status" value="1"/>
</dbReference>
<dbReference type="FunFam" id="3.40.50.300:FF:000541">
    <property type="entry name" value="Immunity related GTPase M"/>
    <property type="match status" value="1"/>
</dbReference>
<evidence type="ECO:0000256" key="1">
    <source>
        <dbReference type="ARBA" id="ARBA00005429"/>
    </source>
</evidence>
<accession>A0A8C4YP59</accession>
<dbReference type="GO" id="GO:0005525">
    <property type="term" value="F:GTP binding"/>
    <property type="evidence" value="ECO:0007669"/>
    <property type="project" value="UniProtKB-KW"/>
</dbReference>
<dbReference type="InterPro" id="IPR030385">
    <property type="entry name" value="G_IRG_dom"/>
</dbReference>
<reference evidence="6" key="2">
    <citation type="submission" date="2025-09" db="UniProtKB">
        <authorList>
            <consortium name="Ensembl"/>
        </authorList>
    </citation>
    <scope>IDENTIFICATION</scope>
</reference>
<name>A0A8C4YP59_9SAUR</name>
<dbReference type="InterPro" id="IPR027417">
    <property type="entry name" value="P-loop_NTPase"/>
</dbReference>
<dbReference type="AlphaFoldDB" id="A0A8C4YP59"/>
<dbReference type="OrthoDB" id="422720at2759"/>
<evidence type="ECO:0000313" key="7">
    <source>
        <dbReference type="Proteomes" id="UP000694390"/>
    </source>
</evidence>
<dbReference type="Pfam" id="PF05049">
    <property type="entry name" value="IIGP"/>
    <property type="match status" value="2"/>
</dbReference>
<evidence type="ECO:0000256" key="4">
    <source>
        <dbReference type="ARBA" id="ARBA00023134"/>
    </source>
</evidence>
<keyword evidence="3" id="KW-0378">Hydrolase</keyword>
<dbReference type="InterPro" id="IPR007743">
    <property type="entry name" value="Immunity-related_GTPase-like"/>
</dbReference>
<dbReference type="PANTHER" id="PTHR32341:SF10">
    <property type="entry name" value="INTERFERON-INDUCIBLE GTPASE 5"/>
    <property type="match status" value="1"/>
</dbReference>
<dbReference type="PROSITE" id="PS51716">
    <property type="entry name" value="G_IRG"/>
    <property type="match status" value="2"/>
</dbReference>
<dbReference type="SUPFAM" id="SSF52540">
    <property type="entry name" value="P-loop containing nucleoside triphosphate hydrolases"/>
    <property type="match status" value="1"/>
</dbReference>
<evidence type="ECO:0000313" key="6">
    <source>
        <dbReference type="Ensembl" id="ENSGEVP00005028783.1"/>
    </source>
</evidence>
<dbReference type="Gene3D" id="3.40.50.300">
    <property type="entry name" value="P-loop containing nucleotide triphosphate hydrolases"/>
    <property type="match status" value="2"/>
</dbReference>
<dbReference type="Ensembl" id="ENSGEVT00005030255.1">
    <property type="protein sequence ID" value="ENSGEVP00005028783.1"/>
    <property type="gene ID" value="ENSGEVG00005020185.1"/>
</dbReference>
<evidence type="ECO:0000256" key="2">
    <source>
        <dbReference type="ARBA" id="ARBA00022741"/>
    </source>
</evidence>
<dbReference type="GO" id="GO:0016020">
    <property type="term" value="C:membrane"/>
    <property type="evidence" value="ECO:0007669"/>
    <property type="project" value="InterPro"/>
</dbReference>
<comment type="similarity">
    <text evidence="1">Belongs to the TRAFAC class dynamin-like GTPase superfamily. IRG family.</text>
</comment>
<reference evidence="6" key="1">
    <citation type="submission" date="2025-08" db="UniProtKB">
        <authorList>
            <consortium name="Ensembl"/>
        </authorList>
    </citation>
    <scope>IDENTIFICATION</scope>
</reference>
<dbReference type="GO" id="GO:0016787">
    <property type="term" value="F:hydrolase activity"/>
    <property type="evidence" value="ECO:0007669"/>
    <property type="project" value="UniProtKB-KW"/>
</dbReference>
<evidence type="ECO:0000256" key="3">
    <source>
        <dbReference type="ARBA" id="ARBA00022801"/>
    </source>
</evidence>
<dbReference type="InterPro" id="IPR051515">
    <property type="entry name" value="IRG"/>
</dbReference>
<proteinExistence type="inferred from homology"/>
<feature type="domain" description="IRG-type G" evidence="5">
    <location>
        <begin position="308"/>
        <end position="363"/>
    </location>
</feature>
<dbReference type="Proteomes" id="UP000694390">
    <property type="component" value="Unassembled WGS sequence"/>
</dbReference>
<evidence type="ECO:0000259" key="5">
    <source>
        <dbReference type="PROSITE" id="PS51716"/>
    </source>
</evidence>
<protein>
    <recommendedName>
        <fullName evidence="5">IRG-type G domain-containing protein</fullName>
    </recommendedName>
</protein>
<keyword evidence="4" id="KW-0342">GTP-binding</keyword>
<keyword evidence="2" id="KW-0547">Nucleotide-binding</keyword>
<keyword evidence="7" id="KW-1185">Reference proteome</keyword>
<feature type="domain" description="IRG-type G" evidence="5">
    <location>
        <begin position="30"/>
        <end position="206"/>
    </location>
</feature>